<accession>A0A372FTI3</accession>
<dbReference type="Gene3D" id="3.40.630.30">
    <property type="match status" value="1"/>
</dbReference>
<dbReference type="CDD" id="cd04301">
    <property type="entry name" value="NAT_SF"/>
    <property type="match status" value="1"/>
</dbReference>
<dbReference type="Pfam" id="PF00583">
    <property type="entry name" value="Acetyltransf_1"/>
    <property type="match status" value="1"/>
</dbReference>
<sequence length="208" mass="23197">MDLIPADTRDSAMLGDVEALYVSSFPDGLRAPFSDLFQDDVTVAVIDGAVAGLAVSRDLADTPWVFLRYFAVATRGRGLGTVLWRQLCHRWAAQHRSRVLLDVEDPDEADIDRDEQTLRRRRISFYERLGVQVLPIRDYAPPHQAATHRLRLLAAGTHAASTAPLPAAHLQDIVLAVYRHRYGLPADHPAVHRTLRSSGLLDPERPQV</sequence>
<dbReference type="AlphaFoldDB" id="A0A372FTI3"/>
<proteinExistence type="predicted"/>
<gene>
    <name evidence="2" type="ORF">D0Q02_23870</name>
</gene>
<dbReference type="EMBL" id="QVFU01000036">
    <property type="protein sequence ID" value="RFS44102.1"/>
    <property type="molecule type" value="Genomic_DNA"/>
</dbReference>
<dbReference type="SUPFAM" id="SSF55729">
    <property type="entry name" value="Acyl-CoA N-acyltransferases (Nat)"/>
    <property type="match status" value="1"/>
</dbReference>
<organism evidence="2 3">
    <name type="scientific">Micromonospora craniellae</name>
    <dbReference type="NCBI Taxonomy" id="2294034"/>
    <lineage>
        <taxon>Bacteria</taxon>
        <taxon>Bacillati</taxon>
        <taxon>Actinomycetota</taxon>
        <taxon>Actinomycetes</taxon>
        <taxon>Micromonosporales</taxon>
        <taxon>Micromonosporaceae</taxon>
        <taxon>Micromonospora</taxon>
    </lineage>
</organism>
<dbReference type="OrthoDB" id="3778501at2"/>
<dbReference type="InterPro" id="IPR000182">
    <property type="entry name" value="GNAT_dom"/>
</dbReference>
<keyword evidence="3" id="KW-1185">Reference proteome</keyword>
<reference evidence="2 3" key="1">
    <citation type="submission" date="2018-08" db="EMBL/GenBank/DDBJ databases">
        <title>Verrucosispora craniellae sp. nov., isolated from a marine sponge in the South China Sea.</title>
        <authorList>
            <person name="Li L."/>
            <person name="Lin H.W."/>
        </authorList>
    </citation>
    <scope>NUCLEOTIDE SEQUENCE [LARGE SCALE GENOMIC DNA]</scope>
    <source>
        <strain evidence="2 3">LHW63014</strain>
    </source>
</reference>
<dbReference type="GO" id="GO:0016747">
    <property type="term" value="F:acyltransferase activity, transferring groups other than amino-acyl groups"/>
    <property type="evidence" value="ECO:0007669"/>
    <property type="project" value="InterPro"/>
</dbReference>
<name>A0A372FTI3_9ACTN</name>
<dbReference type="PROSITE" id="PS51186">
    <property type="entry name" value="GNAT"/>
    <property type="match status" value="1"/>
</dbReference>
<comment type="caution">
    <text evidence="2">The sequence shown here is derived from an EMBL/GenBank/DDBJ whole genome shotgun (WGS) entry which is preliminary data.</text>
</comment>
<protein>
    <submittedName>
        <fullName evidence="2">GNAT family N-acetyltransferase</fullName>
    </submittedName>
</protein>
<evidence type="ECO:0000313" key="3">
    <source>
        <dbReference type="Proteomes" id="UP000262621"/>
    </source>
</evidence>
<evidence type="ECO:0000313" key="2">
    <source>
        <dbReference type="EMBL" id="RFS44102.1"/>
    </source>
</evidence>
<dbReference type="InterPro" id="IPR016181">
    <property type="entry name" value="Acyl_CoA_acyltransferase"/>
</dbReference>
<evidence type="ECO:0000259" key="1">
    <source>
        <dbReference type="PROSITE" id="PS51186"/>
    </source>
</evidence>
<dbReference type="RefSeq" id="WP_117230256.1">
    <property type="nucleotide sequence ID" value="NZ_CP061725.1"/>
</dbReference>
<dbReference type="Proteomes" id="UP000262621">
    <property type="component" value="Unassembled WGS sequence"/>
</dbReference>
<keyword evidence="2" id="KW-0808">Transferase</keyword>
<feature type="domain" description="N-acetyltransferase" evidence="1">
    <location>
        <begin position="1"/>
        <end position="151"/>
    </location>
</feature>